<dbReference type="PANTHER" id="PTHR43022">
    <property type="entry name" value="PROTEIN SMF"/>
    <property type="match status" value="1"/>
</dbReference>
<feature type="domain" description="Smf/DprA SLOG" evidence="2">
    <location>
        <begin position="68"/>
        <end position="286"/>
    </location>
</feature>
<name>A0ABN1UQY5_9ACTN</name>
<dbReference type="SUPFAM" id="SSF102405">
    <property type="entry name" value="MCP/YpsA-like"/>
    <property type="match status" value="1"/>
</dbReference>
<comment type="similarity">
    <text evidence="1">Belongs to the DprA/Smf family.</text>
</comment>
<dbReference type="Proteomes" id="UP001499979">
    <property type="component" value="Unassembled WGS sequence"/>
</dbReference>
<protein>
    <submittedName>
        <fullName evidence="3">DNA-processing protein DprA</fullName>
    </submittedName>
</protein>
<dbReference type="Gene3D" id="3.40.50.450">
    <property type="match status" value="1"/>
</dbReference>
<dbReference type="Pfam" id="PF02481">
    <property type="entry name" value="DNA_processg_A"/>
    <property type="match status" value="1"/>
</dbReference>
<accession>A0ABN1UQY5</accession>
<reference evidence="3 4" key="1">
    <citation type="journal article" date="2019" name="Int. J. Syst. Evol. Microbiol.">
        <title>The Global Catalogue of Microorganisms (GCM) 10K type strain sequencing project: providing services to taxonomists for standard genome sequencing and annotation.</title>
        <authorList>
            <consortium name="The Broad Institute Genomics Platform"/>
            <consortium name="The Broad Institute Genome Sequencing Center for Infectious Disease"/>
            <person name="Wu L."/>
            <person name="Ma J."/>
        </authorList>
    </citation>
    <scope>NUCLEOTIDE SEQUENCE [LARGE SCALE GENOMIC DNA]</scope>
    <source>
        <strain evidence="3 4">JCM 11813</strain>
    </source>
</reference>
<dbReference type="InterPro" id="IPR057666">
    <property type="entry name" value="DrpA_SLOG"/>
</dbReference>
<proteinExistence type="inferred from homology"/>
<sequence>MSDSDRLARVALAATVEPGRHQLLTLTSDLGAEHMYAQLLEEPDFGARLAEADPVRLLSEGARAGLRFVTPADDEWPRQLDDLSRAGTLQERGGTPLGLWVRGPLRLDALEGSVAVVGSRSATTYGADAAADIAEGVARAGRVVVSGAAFGIDQAAHRGTLVGDGATVAVLACGADRVYPEAHRRLVEHIAAEGAVISETVPGGAPMRFRFLSRNRIIAALTVGTVVVEAAVRSGALNTANWAGRLNRHLMGVPGPRTSAASEGVHQLVRSGAASLVTGPEDVLEVVAAAGEHLTEPPRGPERPRDRLDHRHQQVLDAVPLATGAPAVSIARTAGLGLQEVRAALTRLAGAGLVEPNGPGWRLAAPAHEPGAAPFLE</sequence>
<gene>
    <name evidence="3" type="primary">dprA_2</name>
    <name evidence="3" type="ORF">GCM10009606_46850</name>
</gene>
<evidence type="ECO:0000256" key="1">
    <source>
        <dbReference type="ARBA" id="ARBA00006525"/>
    </source>
</evidence>
<keyword evidence="4" id="KW-1185">Reference proteome</keyword>
<dbReference type="RefSeq" id="WP_343910806.1">
    <property type="nucleotide sequence ID" value="NZ_BAAAJE010000030.1"/>
</dbReference>
<evidence type="ECO:0000259" key="2">
    <source>
        <dbReference type="Pfam" id="PF02481"/>
    </source>
</evidence>
<dbReference type="InterPro" id="IPR003488">
    <property type="entry name" value="DprA"/>
</dbReference>
<evidence type="ECO:0000313" key="3">
    <source>
        <dbReference type="EMBL" id="GAA1163718.1"/>
    </source>
</evidence>
<evidence type="ECO:0000313" key="4">
    <source>
        <dbReference type="Proteomes" id="UP001499979"/>
    </source>
</evidence>
<dbReference type="EMBL" id="BAAAJE010000030">
    <property type="protein sequence ID" value="GAA1163718.1"/>
    <property type="molecule type" value="Genomic_DNA"/>
</dbReference>
<dbReference type="PANTHER" id="PTHR43022:SF1">
    <property type="entry name" value="PROTEIN SMF"/>
    <property type="match status" value="1"/>
</dbReference>
<dbReference type="NCBIfam" id="TIGR00732">
    <property type="entry name" value="dprA"/>
    <property type="match status" value="1"/>
</dbReference>
<organism evidence="3 4">
    <name type="scientific">Nocardioides aquiterrae</name>
    <dbReference type="NCBI Taxonomy" id="203799"/>
    <lineage>
        <taxon>Bacteria</taxon>
        <taxon>Bacillati</taxon>
        <taxon>Actinomycetota</taxon>
        <taxon>Actinomycetes</taxon>
        <taxon>Propionibacteriales</taxon>
        <taxon>Nocardioidaceae</taxon>
        <taxon>Nocardioides</taxon>
    </lineage>
</organism>
<comment type="caution">
    <text evidence="3">The sequence shown here is derived from an EMBL/GenBank/DDBJ whole genome shotgun (WGS) entry which is preliminary data.</text>
</comment>